<evidence type="ECO:0000259" key="1">
    <source>
        <dbReference type="Pfam" id="PF13859"/>
    </source>
</evidence>
<name>A0A7J6XNT4_TRYCR</name>
<dbReference type="VEuPathDB" id="TriTrypDB:ECC02_011096"/>
<dbReference type="Pfam" id="PF13859">
    <property type="entry name" value="BNR_3"/>
    <property type="match status" value="1"/>
</dbReference>
<dbReference type="EMBL" id="JABDHM010000229">
    <property type="protein sequence ID" value="KAF5216162.1"/>
    <property type="molecule type" value="Genomic_DNA"/>
</dbReference>
<dbReference type="GO" id="GO:0004308">
    <property type="term" value="F:exo-alpha-sialidase activity"/>
    <property type="evidence" value="ECO:0007669"/>
    <property type="project" value="InterPro"/>
</dbReference>
<evidence type="ECO:0000313" key="2">
    <source>
        <dbReference type="EMBL" id="KAF5216162.1"/>
    </source>
</evidence>
<protein>
    <recommendedName>
        <fullName evidence="1">Sialidase domain-containing protein</fullName>
    </recommendedName>
</protein>
<sequence length="339" mass="36006">MARRLNLSGGPMEISMADNSVPFAQFLGGVAATDGKEAIEIMRPTTVVSGGNIYLPLGDYGKTNSDTQPADASNWGLLLVRGTVTGEGESKKIRCSGTHAVIPDAGGRTNSLKNLNGGGGSGVAFHGGTIVFPLQATDGDGKSVLLAMQFTSSDNKWGLSYGTAGRGCRDLSVVEWVTGKKLVLMSSCEDGQHQLCMSDGHGTSWYPNRMPINRVWGNSHDRKGYGVQSGSTTAVIAGEKVMLAALPAYSKDNEKDRLHLWVTSSVRVHDVGPISREGDDAAASSLLVKGNNDELLSLYENKKRSEDGSNGHVAVRVATGLERVKEVAKKWRDLDSALQ</sequence>
<organism evidence="2 3">
    <name type="scientific">Trypanosoma cruzi</name>
    <dbReference type="NCBI Taxonomy" id="5693"/>
    <lineage>
        <taxon>Eukaryota</taxon>
        <taxon>Discoba</taxon>
        <taxon>Euglenozoa</taxon>
        <taxon>Kinetoplastea</taxon>
        <taxon>Metakinetoplastina</taxon>
        <taxon>Trypanosomatida</taxon>
        <taxon>Trypanosomatidae</taxon>
        <taxon>Trypanosoma</taxon>
        <taxon>Schizotrypanum</taxon>
    </lineage>
</organism>
<dbReference type="Gene3D" id="2.120.10.10">
    <property type="match status" value="1"/>
</dbReference>
<accession>A0A7J6XNT4</accession>
<gene>
    <name evidence="2" type="ORF">ECC02_011096</name>
</gene>
<dbReference type="CDD" id="cd15482">
    <property type="entry name" value="Sialidase_non-viral"/>
    <property type="match status" value="1"/>
</dbReference>
<feature type="domain" description="Sialidase" evidence="1">
    <location>
        <begin position="34"/>
        <end position="300"/>
    </location>
</feature>
<reference evidence="2 3" key="1">
    <citation type="journal article" date="2019" name="Genome Biol. Evol.">
        <title>Nanopore Sequencing Significantly Improves Genome Assembly of the Protozoan Parasite Trypanosoma cruzi.</title>
        <authorList>
            <person name="Diaz-Viraque F."/>
            <person name="Pita S."/>
            <person name="Greif G."/>
            <person name="de Souza R.C.M."/>
            <person name="Iraola G."/>
            <person name="Robello C."/>
        </authorList>
    </citation>
    <scope>NUCLEOTIDE SEQUENCE [LARGE SCALE GENOMIC DNA]</scope>
    <source>
        <strain evidence="2 3">Berenice</strain>
    </source>
</reference>
<dbReference type="AlphaFoldDB" id="A0A7J6XNT4"/>
<dbReference type="InterPro" id="IPR036278">
    <property type="entry name" value="Sialidase_sf"/>
</dbReference>
<proteinExistence type="predicted"/>
<dbReference type="Proteomes" id="UP000583944">
    <property type="component" value="Unassembled WGS sequence"/>
</dbReference>
<evidence type="ECO:0000313" key="3">
    <source>
        <dbReference type="Proteomes" id="UP000583944"/>
    </source>
</evidence>
<dbReference type="SUPFAM" id="SSF50939">
    <property type="entry name" value="Sialidases"/>
    <property type="match status" value="1"/>
</dbReference>
<comment type="caution">
    <text evidence="2">The sequence shown here is derived from an EMBL/GenBank/DDBJ whole genome shotgun (WGS) entry which is preliminary data.</text>
</comment>
<dbReference type="PRINTS" id="PR01803">
    <property type="entry name" value="TCSIALIDASE"/>
</dbReference>
<dbReference type="InterPro" id="IPR011040">
    <property type="entry name" value="Sialidase"/>
</dbReference>
<dbReference type="InterPro" id="IPR008377">
    <property type="entry name" value="Sialidase_trypan"/>
</dbReference>